<dbReference type="InterPro" id="IPR042092">
    <property type="entry name" value="PsdUridine_s_RsuA/RluB/E/F_cat"/>
</dbReference>
<comment type="similarity">
    <text evidence="1 5">Belongs to the pseudouridine synthase RsuA family.</text>
</comment>
<feature type="compositionally biased region" description="Low complexity" evidence="6">
    <location>
        <begin position="55"/>
        <end position="85"/>
    </location>
</feature>
<dbReference type="Gene3D" id="3.10.290.10">
    <property type="entry name" value="RNA-binding S4 domain"/>
    <property type="match status" value="1"/>
</dbReference>
<comment type="caution">
    <text evidence="8">The sequence shown here is derived from an EMBL/GenBank/DDBJ whole genome shotgun (WGS) entry which is preliminary data.</text>
</comment>
<dbReference type="CDD" id="cd02556">
    <property type="entry name" value="PseudoU_synth_RluB"/>
    <property type="match status" value="1"/>
</dbReference>
<feature type="compositionally biased region" description="Basic residues" evidence="6">
    <location>
        <begin position="496"/>
        <end position="506"/>
    </location>
</feature>
<dbReference type="InterPro" id="IPR050343">
    <property type="entry name" value="RsuA_PseudoU_synthase"/>
</dbReference>
<dbReference type="RefSeq" id="WP_376810968.1">
    <property type="nucleotide sequence ID" value="NZ_JBHSBV010000005.1"/>
</dbReference>
<feature type="domain" description="RNA-binding S4" evidence="7">
    <location>
        <begin position="143"/>
        <end position="201"/>
    </location>
</feature>
<dbReference type="PANTHER" id="PTHR47683">
    <property type="entry name" value="PSEUDOURIDINE SYNTHASE FAMILY PROTEIN-RELATED"/>
    <property type="match status" value="1"/>
</dbReference>
<dbReference type="PROSITE" id="PS01149">
    <property type="entry name" value="PSI_RSU"/>
    <property type="match status" value="1"/>
</dbReference>
<organism evidence="8 9">
    <name type="scientific">Candidimonas humi</name>
    <dbReference type="NCBI Taxonomy" id="683355"/>
    <lineage>
        <taxon>Bacteria</taxon>
        <taxon>Pseudomonadati</taxon>
        <taxon>Pseudomonadota</taxon>
        <taxon>Betaproteobacteria</taxon>
        <taxon>Burkholderiales</taxon>
        <taxon>Alcaligenaceae</taxon>
        <taxon>Candidimonas</taxon>
    </lineage>
</organism>
<dbReference type="EC" id="5.4.99.-" evidence="5"/>
<feature type="compositionally biased region" description="Basic and acidic residues" evidence="6">
    <location>
        <begin position="519"/>
        <end position="536"/>
    </location>
</feature>
<evidence type="ECO:0000256" key="1">
    <source>
        <dbReference type="ARBA" id="ARBA00008348"/>
    </source>
</evidence>
<keyword evidence="3 5" id="KW-0413">Isomerase</keyword>
<dbReference type="PROSITE" id="PS50889">
    <property type="entry name" value="S4"/>
    <property type="match status" value="1"/>
</dbReference>
<protein>
    <recommendedName>
        <fullName evidence="5">Pseudouridine synthase</fullName>
        <ecNumber evidence="5">5.4.99.-</ecNumber>
    </recommendedName>
</protein>
<feature type="compositionally biased region" description="Basic and acidic residues" evidence="6">
    <location>
        <begin position="468"/>
        <end position="480"/>
    </location>
</feature>
<accession>A0ABV8P201</accession>
<dbReference type="NCBIfam" id="NF007976">
    <property type="entry name" value="PRK10700.1"/>
    <property type="match status" value="1"/>
</dbReference>
<dbReference type="NCBIfam" id="TIGR00093">
    <property type="entry name" value="pseudouridine synthase"/>
    <property type="match status" value="1"/>
</dbReference>
<dbReference type="InterPro" id="IPR002942">
    <property type="entry name" value="S4_RNA-bd"/>
</dbReference>
<dbReference type="InterPro" id="IPR020094">
    <property type="entry name" value="TruA/RsuA/RluB/E/F_N"/>
</dbReference>
<dbReference type="Pfam" id="PF00849">
    <property type="entry name" value="PseudoU_synth_2"/>
    <property type="match status" value="1"/>
</dbReference>
<sequence length="548" mass="58556">MNQDHESGNNTPVLERADAQPVQSELPLGEGGAQAPKSRGRKLRTPFRRRRGDAADAPATAAAASDAPADAAAAAQPTGAAPRAPKAQTAPRSARARKTPRADGAVADKGGDKEADNALAYLDKSAKLAQRLGKYLNSDAVIPKLHKVLADAGVGSRREMEELIVAGRVSVNGEPAHIGQRVGANDQVRVNGRLVARPNAKKPPRVILYHKPAGEIVSHDDPGGRATVFARLPKVRIGKWLSVGRLDLNTEGLLILTTSGDLANRLMHPRYGAEREYAVRVLGELDEAQQQRLLKGIELEDGMAQFGSLEYLGGEGSNRWYRVTLTEGRNREVRRMFEAAGVTVSRLIRTRFGEVVLPRNLRRGRWEELDATLVKALMVQLGLLRDDDQEGAERRARQPASHDSALPPGFGTLERNGMNGAKLGRRGKLSGGGRAAKTQTFESYPSDPYGTGLMFSGGLPNGHPNAGKRAEGGKRNEGGKRKPARPAQGPQAAKPAGRRGPAKKAAKPAGKPAGGRKSGPRDDDWQPRGASAHESHLGFLGARGRGSR</sequence>
<dbReference type="SUPFAM" id="SSF55120">
    <property type="entry name" value="Pseudouridine synthase"/>
    <property type="match status" value="1"/>
</dbReference>
<evidence type="ECO:0000256" key="6">
    <source>
        <dbReference type="SAM" id="MobiDB-lite"/>
    </source>
</evidence>
<evidence type="ECO:0000313" key="8">
    <source>
        <dbReference type="EMBL" id="MFC4202153.1"/>
    </source>
</evidence>
<dbReference type="SMART" id="SM00363">
    <property type="entry name" value="S4"/>
    <property type="match status" value="1"/>
</dbReference>
<dbReference type="CDD" id="cd00165">
    <property type="entry name" value="S4"/>
    <property type="match status" value="1"/>
</dbReference>
<evidence type="ECO:0000256" key="3">
    <source>
        <dbReference type="ARBA" id="ARBA00023235"/>
    </source>
</evidence>
<reference evidence="9" key="1">
    <citation type="journal article" date="2019" name="Int. J. Syst. Evol. Microbiol.">
        <title>The Global Catalogue of Microorganisms (GCM) 10K type strain sequencing project: providing services to taxonomists for standard genome sequencing and annotation.</title>
        <authorList>
            <consortium name="The Broad Institute Genomics Platform"/>
            <consortium name="The Broad Institute Genome Sequencing Center for Infectious Disease"/>
            <person name="Wu L."/>
            <person name="Ma J."/>
        </authorList>
    </citation>
    <scope>NUCLEOTIDE SEQUENCE [LARGE SCALE GENOMIC DNA]</scope>
    <source>
        <strain evidence="9">LMG 24813</strain>
    </source>
</reference>
<feature type="region of interest" description="Disordered" evidence="6">
    <location>
        <begin position="389"/>
        <end position="548"/>
    </location>
</feature>
<dbReference type="EMBL" id="JBHSBV010000005">
    <property type="protein sequence ID" value="MFC4202153.1"/>
    <property type="molecule type" value="Genomic_DNA"/>
</dbReference>
<dbReference type="InterPro" id="IPR006145">
    <property type="entry name" value="PsdUridine_synth_RsuA/RluA"/>
</dbReference>
<feature type="compositionally biased region" description="Basic residues" evidence="6">
    <location>
        <begin position="38"/>
        <end position="51"/>
    </location>
</feature>
<dbReference type="InterPro" id="IPR036986">
    <property type="entry name" value="S4_RNA-bd_sf"/>
</dbReference>
<evidence type="ECO:0000256" key="5">
    <source>
        <dbReference type="RuleBase" id="RU003887"/>
    </source>
</evidence>
<dbReference type="PANTHER" id="PTHR47683:SF3">
    <property type="entry name" value="RIBOSOMAL LARGE SUBUNIT PSEUDOURIDINE SYNTHASE B"/>
    <property type="match status" value="1"/>
</dbReference>
<dbReference type="InterPro" id="IPR000748">
    <property type="entry name" value="PsdUridine_synth_RsuA/RluB/E/F"/>
</dbReference>
<dbReference type="InterPro" id="IPR020103">
    <property type="entry name" value="PsdUridine_synth_cat_dom_sf"/>
</dbReference>
<evidence type="ECO:0000313" key="9">
    <source>
        <dbReference type="Proteomes" id="UP001595848"/>
    </source>
</evidence>
<dbReference type="Pfam" id="PF01479">
    <property type="entry name" value="S4"/>
    <property type="match status" value="1"/>
</dbReference>
<dbReference type="SUPFAM" id="SSF55174">
    <property type="entry name" value="Alpha-L RNA-binding motif"/>
    <property type="match status" value="1"/>
</dbReference>
<gene>
    <name evidence="8" type="primary">rluB</name>
    <name evidence="8" type="ORF">ACFOY1_14430</name>
</gene>
<feature type="region of interest" description="Disordered" evidence="6">
    <location>
        <begin position="1"/>
        <end position="111"/>
    </location>
</feature>
<evidence type="ECO:0000256" key="2">
    <source>
        <dbReference type="ARBA" id="ARBA00022884"/>
    </source>
</evidence>
<dbReference type="GO" id="GO:0160139">
    <property type="term" value="F:23S rRNA pseudouridine(2605) synthase activity"/>
    <property type="evidence" value="ECO:0007669"/>
    <property type="project" value="UniProtKB-EC"/>
</dbReference>
<evidence type="ECO:0000259" key="7">
    <source>
        <dbReference type="SMART" id="SM00363"/>
    </source>
</evidence>
<dbReference type="InterPro" id="IPR018496">
    <property type="entry name" value="PsdUridine_synth_RsuA/RluB_CS"/>
</dbReference>
<keyword evidence="2 4" id="KW-0694">RNA-binding</keyword>
<keyword evidence="9" id="KW-1185">Reference proteome</keyword>
<proteinExistence type="inferred from homology"/>
<dbReference type="Gene3D" id="3.30.70.1560">
    <property type="entry name" value="Alpha-L RNA-binding motif"/>
    <property type="match status" value="1"/>
</dbReference>
<dbReference type="Gene3D" id="3.30.70.580">
    <property type="entry name" value="Pseudouridine synthase I, catalytic domain, N-terminal subdomain"/>
    <property type="match status" value="1"/>
</dbReference>
<dbReference type="Proteomes" id="UP001595848">
    <property type="component" value="Unassembled WGS sequence"/>
</dbReference>
<feature type="compositionally biased region" description="Low complexity" evidence="6">
    <location>
        <begin position="485"/>
        <end position="495"/>
    </location>
</feature>
<evidence type="ECO:0000256" key="4">
    <source>
        <dbReference type="PROSITE-ProRule" id="PRU00182"/>
    </source>
</evidence>
<name>A0ABV8P201_9BURK</name>